<evidence type="ECO:0000313" key="1">
    <source>
        <dbReference type="EMBL" id="KAF2458516.1"/>
    </source>
</evidence>
<dbReference type="PANTHER" id="PTHR28110">
    <property type="entry name" value="TRANSMEMBRANE PROTEIN"/>
    <property type="match status" value="1"/>
</dbReference>
<dbReference type="Proteomes" id="UP000799766">
    <property type="component" value="Unassembled WGS sequence"/>
</dbReference>
<proteinExistence type="predicted"/>
<sequence>MSTPPPPLPSPHPTHLILVCCHATYLGPSSPSSPSPSPYAESSWLLHPYQRSAGSRPGEHLTFVAHARAGLDLLRHGCGGEGDGLLVLSGGATAARARSEARGYRAVLRWVAGREDGGDGGAAARVVLEERATDSFQNLVFGIVEFRRVAGGYPERITVVSHGFKWERFMNVHAAAIGWPRDAIRFVGINPPFSYAEWQQTVKGELDHGLELWRKDIFGVGPELSKKRKDRGWDEKMLDEVADGLEESVQKLIKCNEVIELGSSATYDLDLPWKRS</sequence>
<dbReference type="EMBL" id="MU001677">
    <property type="protein sequence ID" value="KAF2458516.1"/>
    <property type="molecule type" value="Genomic_DNA"/>
</dbReference>
<organism evidence="1 2">
    <name type="scientific">Lineolata rhizophorae</name>
    <dbReference type="NCBI Taxonomy" id="578093"/>
    <lineage>
        <taxon>Eukaryota</taxon>
        <taxon>Fungi</taxon>
        <taxon>Dikarya</taxon>
        <taxon>Ascomycota</taxon>
        <taxon>Pezizomycotina</taxon>
        <taxon>Dothideomycetes</taxon>
        <taxon>Dothideomycetes incertae sedis</taxon>
        <taxon>Lineolatales</taxon>
        <taxon>Lineolataceae</taxon>
        <taxon>Lineolata</taxon>
    </lineage>
</organism>
<dbReference type="OrthoDB" id="4347at2759"/>
<accession>A0A6A6P3G9</accession>
<name>A0A6A6P3G9_9PEZI</name>
<evidence type="ECO:0008006" key="3">
    <source>
        <dbReference type="Google" id="ProtNLM"/>
    </source>
</evidence>
<evidence type="ECO:0000313" key="2">
    <source>
        <dbReference type="Proteomes" id="UP000799766"/>
    </source>
</evidence>
<protein>
    <recommendedName>
        <fullName evidence="3">DUF218 domain-containing protein</fullName>
    </recommendedName>
</protein>
<dbReference type="AlphaFoldDB" id="A0A6A6P3G9"/>
<dbReference type="GO" id="GO:0005737">
    <property type="term" value="C:cytoplasm"/>
    <property type="evidence" value="ECO:0007669"/>
    <property type="project" value="TreeGrafter"/>
</dbReference>
<gene>
    <name evidence="1" type="ORF">BDY21DRAFT_410475</name>
</gene>
<dbReference type="PANTHER" id="PTHR28110:SF1">
    <property type="entry name" value="TRANSMEMBRANE PROTEIN"/>
    <property type="match status" value="1"/>
</dbReference>
<dbReference type="InterPro" id="IPR055323">
    <property type="entry name" value="C57A10.07/YOR238W"/>
</dbReference>
<reference evidence="1" key="1">
    <citation type="journal article" date="2020" name="Stud. Mycol.">
        <title>101 Dothideomycetes genomes: a test case for predicting lifestyles and emergence of pathogens.</title>
        <authorList>
            <person name="Haridas S."/>
            <person name="Albert R."/>
            <person name="Binder M."/>
            <person name="Bloem J."/>
            <person name="Labutti K."/>
            <person name="Salamov A."/>
            <person name="Andreopoulos B."/>
            <person name="Baker S."/>
            <person name="Barry K."/>
            <person name="Bills G."/>
            <person name="Bluhm B."/>
            <person name="Cannon C."/>
            <person name="Castanera R."/>
            <person name="Culley D."/>
            <person name="Daum C."/>
            <person name="Ezra D."/>
            <person name="Gonzalez J."/>
            <person name="Henrissat B."/>
            <person name="Kuo A."/>
            <person name="Liang C."/>
            <person name="Lipzen A."/>
            <person name="Lutzoni F."/>
            <person name="Magnuson J."/>
            <person name="Mondo S."/>
            <person name="Nolan M."/>
            <person name="Ohm R."/>
            <person name="Pangilinan J."/>
            <person name="Park H.-J."/>
            <person name="Ramirez L."/>
            <person name="Alfaro M."/>
            <person name="Sun H."/>
            <person name="Tritt A."/>
            <person name="Yoshinaga Y."/>
            <person name="Zwiers L.-H."/>
            <person name="Turgeon B."/>
            <person name="Goodwin S."/>
            <person name="Spatafora J."/>
            <person name="Crous P."/>
            <person name="Grigoriev I."/>
        </authorList>
    </citation>
    <scope>NUCLEOTIDE SEQUENCE</scope>
    <source>
        <strain evidence="1">ATCC 16933</strain>
    </source>
</reference>
<keyword evidence="2" id="KW-1185">Reference proteome</keyword>